<evidence type="ECO:0000313" key="8">
    <source>
        <dbReference type="Proteomes" id="UP001595528"/>
    </source>
</evidence>
<dbReference type="PANTHER" id="PTHR47089">
    <property type="entry name" value="ABC TRANSPORTER, PERMEASE PROTEIN"/>
    <property type="match status" value="1"/>
</dbReference>
<keyword evidence="3 6" id="KW-0812">Transmembrane</keyword>
<feature type="transmembrane region" description="Helical" evidence="6">
    <location>
        <begin position="76"/>
        <end position="94"/>
    </location>
</feature>
<keyword evidence="4 6" id="KW-1133">Transmembrane helix</keyword>
<dbReference type="Proteomes" id="UP001595528">
    <property type="component" value="Unassembled WGS sequence"/>
</dbReference>
<dbReference type="CDD" id="cd06580">
    <property type="entry name" value="TM_PBP1_transp_TpRbsC_like"/>
    <property type="match status" value="1"/>
</dbReference>
<proteinExistence type="predicted"/>
<feature type="transmembrane region" description="Helical" evidence="6">
    <location>
        <begin position="231"/>
        <end position="255"/>
    </location>
</feature>
<comment type="caution">
    <text evidence="7">The sequence shown here is derived from an EMBL/GenBank/DDBJ whole genome shotgun (WGS) entry which is preliminary data.</text>
</comment>
<feature type="transmembrane region" description="Helical" evidence="6">
    <location>
        <begin position="313"/>
        <end position="331"/>
    </location>
</feature>
<dbReference type="PANTHER" id="PTHR47089:SF1">
    <property type="entry name" value="GUANOSINE ABC TRANSPORTER PERMEASE PROTEIN NUPP"/>
    <property type="match status" value="1"/>
</dbReference>
<name>A0ABV7KTQ2_9PROT</name>
<keyword evidence="8" id="KW-1185">Reference proteome</keyword>
<evidence type="ECO:0000256" key="3">
    <source>
        <dbReference type="ARBA" id="ARBA00022692"/>
    </source>
</evidence>
<feature type="transmembrane region" description="Helical" evidence="6">
    <location>
        <begin position="49"/>
        <end position="69"/>
    </location>
</feature>
<evidence type="ECO:0000256" key="6">
    <source>
        <dbReference type="SAM" id="Phobius"/>
    </source>
</evidence>
<keyword evidence="2" id="KW-1003">Cell membrane</keyword>
<evidence type="ECO:0000256" key="1">
    <source>
        <dbReference type="ARBA" id="ARBA00004651"/>
    </source>
</evidence>
<evidence type="ECO:0000256" key="4">
    <source>
        <dbReference type="ARBA" id="ARBA00022989"/>
    </source>
</evidence>
<evidence type="ECO:0000256" key="2">
    <source>
        <dbReference type="ARBA" id="ARBA00022475"/>
    </source>
</evidence>
<feature type="transmembrane region" description="Helical" evidence="6">
    <location>
        <begin position="132"/>
        <end position="151"/>
    </location>
</feature>
<evidence type="ECO:0000256" key="5">
    <source>
        <dbReference type="ARBA" id="ARBA00023136"/>
    </source>
</evidence>
<dbReference type="RefSeq" id="WP_379897461.1">
    <property type="nucleotide sequence ID" value="NZ_JBHRTR010000004.1"/>
</dbReference>
<feature type="transmembrane region" description="Helical" evidence="6">
    <location>
        <begin position="100"/>
        <end position="120"/>
    </location>
</feature>
<reference evidence="8" key="1">
    <citation type="journal article" date="2019" name="Int. J. Syst. Evol. Microbiol.">
        <title>The Global Catalogue of Microorganisms (GCM) 10K type strain sequencing project: providing services to taxonomists for standard genome sequencing and annotation.</title>
        <authorList>
            <consortium name="The Broad Institute Genomics Platform"/>
            <consortium name="The Broad Institute Genome Sequencing Center for Infectious Disease"/>
            <person name="Wu L."/>
            <person name="Ma J."/>
        </authorList>
    </citation>
    <scope>NUCLEOTIDE SEQUENCE [LARGE SCALE GENOMIC DNA]</scope>
    <source>
        <strain evidence="8">KCTC 42964</strain>
    </source>
</reference>
<evidence type="ECO:0000313" key="7">
    <source>
        <dbReference type="EMBL" id="MFC3225728.1"/>
    </source>
</evidence>
<gene>
    <name evidence="7" type="ORF">ACFOGJ_00700</name>
</gene>
<accession>A0ABV7KTQ2</accession>
<comment type="subcellular location">
    <subcellularLocation>
        <location evidence="1">Cell membrane</location>
        <topology evidence="1">Multi-pass membrane protein</topology>
    </subcellularLocation>
</comment>
<keyword evidence="5 6" id="KW-0472">Membrane</keyword>
<dbReference type="EMBL" id="JBHRTR010000004">
    <property type="protein sequence ID" value="MFC3225728.1"/>
    <property type="molecule type" value="Genomic_DNA"/>
</dbReference>
<dbReference type="InterPro" id="IPR001851">
    <property type="entry name" value="ABC_transp_permease"/>
</dbReference>
<sequence>MTLASPLAALALTVVTGAILFLALGKDPVAGLYYFFVEPVTVGWSLEEVLVKMTPLAMIAAGLAVCYAASVWNIGAEGQFVLGAIFAAFWPVVLPEFQGLAVLPLMLLSGILGGALYALIPALCRVRFGANEILTSLMLVYVADLFLDWLVRGPWRSPKGLNFPETIPFHDWAAMPVIGADRLNIGFLLAIAACLVLGFALSRTFTGFSLRLSGTAPMVARFAGVSRNRTIVLVMLISGGLAGLAGAMEVAGPIGQLRTEISPGYGFTAIIVAFLARLNPAGAILSAFLLSVTFIGGESAQIAIGVSDKITRVFQGILLFYVLTCDVFILHRLRLVRLASRPAAGTAATGEAGAR</sequence>
<feature type="transmembrane region" description="Helical" evidence="6">
    <location>
        <begin position="185"/>
        <end position="210"/>
    </location>
</feature>
<organism evidence="7 8">
    <name type="scientific">Marinibaculum pumilum</name>
    <dbReference type="NCBI Taxonomy" id="1766165"/>
    <lineage>
        <taxon>Bacteria</taxon>
        <taxon>Pseudomonadati</taxon>
        <taxon>Pseudomonadota</taxon>
        <taxon>Alphaproteobacteria</taxon>
        <taxon>Rhodospirillales</taxon>
        <taxon>Rhodospirillaceae</taxon>
        <taxon>Marinibaculum</taxon>
    </lineage>
</organism>
<protein>
    <submittedName>
        <fullName evidence="7">ABC transporter permease</fullName>
    </submittedName>
</protein>
<dbReference type="Pfam" id="PF02653">
    <property type="entry name" value="BPD_transp_2"/>
    <property type="match status" value="1"/>
</dbReference>